<dbReference type="PANTHER" id="PTHR13109:SF7">
    <property type="entry name" value="NEUROCHONDRIN"/>
    <property type="match status" value="1"/>
</dbReference>
<protein>
    <submittedName>
        <fullName evidence="1">Uncharacterized protein</fullName>
    </submittedName>
</protein>
<keyword evidence="2" id="KW-1185">Reference proteome</keyword>
<dbReference type="AlphaFoldDB" id="A0AAW1WHJ8"/>
<name>A0AAW1WHJ8_RUBAR</name>
<comment type="caution">
    <text evidence="1">The sequence shown here is derived from an EMBL/GenBank/DDBJ whole genome shotgun (WGS) entry which is preliminary data.</text>
</comment>
<sequence length="133" mass="14578">MRNGVVANLQNRVAPAKQLEALALAESMVTIFGDRWLIGEVDDLHGHDVKTEPTPADRCLLLILEHSRVEAAVLMNDLANLKDEACKNSNSSPTGETFYSKKRNVALVFSLLEKIISLISNAASEDEEEARAC</sequence>
<evidence type="ECO:0000313" key="2">
    <source>
        <dbReference type="Proteomes" id="UP001457282"/>
    </source>
</evidence>
<accession>A0AAW1WHJ8</accession>
<dbReference type="EMBL" id="JBEDUW010000006">
    <property type="protein sequence ID" value="KAK9923389.1"/>
    <property type="molecule type" value="Genomic_DNA"/>
</dbReference>
<dbReference type="Proteomes" id="UP001457282">
    <property type="component" value="Unassembled WGS sequence"/>
</dbReference>
<dbReference type="Pfam" id="PF05536">
    <property type="entry name" value="Neurochondrin"/>
    <property type="match status" value="1"/>
</dbReference>
<evidence type="ECO:0000313" key="1">
    <source>
        <dbReference type="EMBL" id="KAK9923389.1"/>
    </source>
</evidence>
<reference evidence="1 2" key="1">
    <citation type="journal article" date="2023" name="G3 (Bethesda)">
        <title>A chromosome-length genome assembly and annotation of blackberry (Rubus argutus, cv. 'Hillquist').</title>
        <authorList>
            <person name="Bruna T."/>
            <person name="Aryal R."/>
            <person name="Dudchenko O."/>
            <person name="Sargent D.J."/>
            <person name="Mead D."/>
            <person name="Buti M."/>
            <person name="Cavallini A."/>
            <person name="Hytonen T."/>
            <person name="Andres J."/>
            <person name="Pham M."/>
            <person name="Weisz D."/>
            <person name="Mascagni F."/>
            <person name="Usai G."/>
            <person name="Natali L."/>
            <person name="Bassil N."/>
            <person name="Fernandez G.E."/>
            <person name="Lomsadze A."/>
            <person name="Armour M."/>
            <person name="Olukolu B."/>
            <person name="Poorten T."/>
            <person name="Britton C."/>
            <person name="Davik J."/>
            <person name="Ashrafi H."/>
            <person name="Aiden E.L."/>
            <person name="Borodovsky M."/>
            <person name="Worthington M."/>
        </authorList>
    </citation>
    <scope>NUCLEOTIDE SEQUENCE [LARGE SCALE GENOMIC DNA]</scope>
    <source>
        <strain evidence="1">PI 553951</strain>
    </source>
</reference>
<organism evidence="1 2">
    <name type="scientific">Rubus argutus</name>
    <name type="common">Southern blackberry</name>
    <dbReference type="NCBI Taxonomy" id="59490"/>
    <lineage>
        <taxon>Eukaryota</taxon>
        <taxon>Viridiplantae</taxon>
        <taxon>Streptophyta</taxon>
        <taxon>Embryophyta</taxon>
        <taxon>Tracheophyta</taxon>
        <taxon>Spermatophyta</taxon>
        <taxon>Magnoliopsida</taxon>
        <taxon>eudicotyledons</taxon>
        <taxon>Gunneridae</taxon>
        <taxon>Pentapetalae</taxon>
        <taxon>rosids</taxon>
        <taxon>fabids</taxon>
        <taxon>Rosales</taxon>
        <taxon>Rosaceae</taxon>
        <taxon>Rosoideae</taxon>
        <taxon>Rosoideae incertae sedis</taxon>
        <taxon>Rubus</taxon>
    </lineage>
</organism>
<gene>
    <name evidence="1" type="ORF">M0R45_031811</name>
</gene>
<dbReference type="InterPro" id="IPR008709">
    <property type="entry name" value="Neurochondrin"/>
</dbReference>
<proteinExistence type="predicted"/>
<dbReference type="PANTHER" id="PTHR13109">
    <property type="entry name" value="NEUROCHONDRIN"/>
    <property type="match status" value="1"/>
</dbReference>